<dbReference type="GO" id="GO:0016757">
    <property type="term" value="F:glycosyltransferase activity"/>
    <property type="evidence" value="ECO:0007669"/>
    <property type="project" value="UniProtKB-KW"/>
</dbReference>
<evidence type="ECO:0000256" key="11">
    <source>
        <dbReference type="SAM" id="Phobius"/>
    </source>
</evidence>
<dbReference type="AlphaFoldDB" id="A0ABC8UZ63"/>
<evidence type="ECO:0000256" key="2">
    <source>
        <dbReference type="ARBA" id="ARBA00022676"/>
    </source>
</evidence>
<gene>
    <name evidence="12" type="ORF">ILEXP_LOCUS56879</name>
</gene>
<dbReference type="Pfam" id="PF03552">
    <property type="entry name" value="Cellulose_synt"/>
    <property type="match status" value="1"/>
</dbReference>
<keyword evidence="7 11" id="KW-0472">Membrane</keyword>
<evidence type="ECO:0000256" key="10">
    <source>
        <dbReference type="PIRSR" id="PIRSR605150-2"/>
    </source>
</evidence>
<comment type="subcellular location">
    <subcellularLocation>
        <location evidence="1">Golgi apparatus membrane</location>
        <topology evidence="1">Multi-pass membrane protein</topology>
    </subcellularLocation>
</comment>
<dbReference type="Proteomes" id="UP001642360">
    <property type="component" value="Unassembled WGS sequence"/>
</dbReference>
<dbReference type="Gene3D" id="3.90.550.10">
    <property type="entry name" value="Spore Coat Polysaccharide Biosynthesis Protein SpsA, Chain A"/>
    <property type="match status" value="1"/>
</dbReference>
<evidence type="ECO:0000256" key="8">
    <source>
        <dbReference type="ARBA" id="ARBA00023316"/>
    </source>
</evidence>
<dbReference type="PANTHER" id="PTHR13301">
    <property type="entry name" value="X-BOX TRANSCRIPTION FACTOR-RELATED"/>
    <property type="match status" value="1"/>
</dbReference>
<accession>A0ABC8UZ63</accession>
<name>A0ABC8UZ63_9AQUA</name>
<feature type="binding site" evidence="10">
    <location>
        <position position="80"/>
    </location>
    <ligand>
        <name>UDP-alpha-D-glucose</name>
        <dbReference type="ChEBI" id="CHEBI:58885"/>
    </ligand>
</feature>
<keyword evidence="5 11" id="KW-1133">Transmembrane helix</keyword>
<feature type="binding site" evidence="10">
    <location>
        <position position="109"/>
    </location>
    <ligand>
        <name>UDP-alpha-D-glucose</name>
        <dbReference type="ChEBI" id="CHEBI:58885"/>
    </ligand>
</feature>
<keyword evidence="13" id="KW-1185">Reference proteome</keyword>
<keyword evidence="3" id="KW-0808">Transferase</keyword>
<evidence type="ECO:0000313" key="13">
    <source>
        <dbReference type="Proteomes" id="UP001642360"/>
    </source>
</evidence>
<protein>
    <submittedName>
        <fullName evidence="12">Uncharacterized protein</fullName>
    </submittedName>
</protein>
<evidence type="ECO:0000256" key="6">
    <source>
        <dbReference type="ARBA" id="ARBA00023034"/>
    </source>
</evidence>
<dbReference type="InterPro" id="IPR005150">
    <property type="entry name" value="Cellulose_synth"/>
</dbReference>
<evidence type="ECO:0000256" key="3">
    <source>
        <dbReference type="ARBA" id="ARBA00022679"/>
    </source>
</evidence>
<dbReference type="GO" id="GO:0000139">
    <property type="term" value="C:Golgi membrane"/>
    <property type="evidence" value="ECO:0007669"/>
    <property type="project" value="UniProtKB-SubCell"/>
</dbReference>
<dbReference type="GO" id="GO:0071555">
    <property type="term" value="P:cell wall organization"/>
    <property type="evidence" value="ECO:0007669"/>
    <property type="project" value="UniProtKB-KW"/>
</dbReference>
<comment type="caution">
    <text evidence="12">The sequence shown here is derived from an EMBL/GenBank/DDBJ whole genome shotgun (WGS) entry which is preliminary data.</text>
</comment>
<feature type="binding site" evidence="10">
    <location>
        <position position="79"/>
    </location>
    <ligand>
        <name>UDP-alpha-D-glucose</name>
        <dbReference type="ChEBI" id="CHEBI:58885"/>
    </ligand>
</feature>
<sequence>MESTLSKSTLHTHRCMRRTPFNRLFAGVYTIALFALLYHHAFRMRPIHRQQFPENLEKVVDRKDFPAMDIFICTADPYKEPPMTVVNTTLSVMAYDYPTEKLSVYVSDDGGSELTLFALMEAAKFGKHWLPYCRQNNIVDRCPEAYFRSNHPRSSEIDKIKCFLSVCTVYITCITKEKERQGRRISQVSSRSSSPPGGRTEVIIHDRVLLPDLKELIQDCNAVTIVEMAPCMEEGRPCVARLSGSGLGSFRMRDDDSYEMCRAYVLPNLRDSVERTYPILPESFQTRREQHPGPIHGRGSGESDLCDASISGDDRVELRAVRCQSGNDRLGVRGAIKIGDNTLRRASYEAIFSLSRALGKTVLSGWKTNIGPGCCSLLV</sequence>
<keyword evidence="2" id="KW-0328">Glycosyltransferase</keyword>
<organism evidence="12 13">
    <name type="scientific">Ilex paraguariensis</name>
    <name type="common">yerba mate</name>
    <dbReference type="NCBI Taxonomy" id="185542"/>
    <lineage>
        <taxon>Eukaryota</taxon>
        <taxon>Viridiplantae</taxon>
        <taxon>Streptophyta</taxon>
        <taxon>Embryophyta</taxon>
        <taxon>Tracheophyta</taxon>
        <taxon>Spermatophyta</taxon>
        <taxon>Magnoliopsida</taxon>
        <taxon>eudicotyledons</taxon>
        <taxon>Gunneridae</taxon>
        <taxon>Pentapetalae</taxon>
        <taxon>asterids</taxon>
        <taxon>campanulids</taxon>
        <taxon>Aquifoliales</taxon>
        <taxon>Aquifoliaceae</taxon>
        <taxon>Ilex</taxon>
    </lineage>
</organism>
<dbReference type="InterPro" id="IPR029044">
    <property type="entry name" value="Nucleotide-diphossugar_trans"/>
</dbReference>
<dbReference type="EMBL" id="CAUOFW020009562">
    <property type="protein sequence ID" value="CAK9186392.1"/>
    <property type="molecule type" value="Genomic_DNA"/>
</dbReference>
<comment type="function">
    <text evidence="9">Thought to be a Golgi-localized beta-glycan synthase that polymerize the backbones of noncellulosic polysaccharides (hemicelluloses) of plant cell wall.</text>
</comment>
<evidence type="ECO:0000256" key="1">
    <source>
        <dbReference type="ARBA" id="ARBA00004653"/>
    </source>
</evidence>
<evidence type="ECO:0000256" key="7">
    <source>
        <dbReference type="ARBA" id="ARBA00023136"/>
    </source>
</evidence>
<evidence type="ECO:0000313" key="12">
    <source>
        <dbReference type="EMBL" id="CAK9186392.1"/>
    </source>
</evidence>
<dbReference type="FunFam" id="3.90.550.10:FF:000138">
    <property type="entry name" value="Cellulose synthase isolog"/>
    <property type="match status" value="1"/>
</dbReference>
<evidence type="ECO:0000256" key="9">
    <source>
        <dbReference type="ARBA" id="ARBA00037405"/>
    </source>
</evidence>
<keyword evidence="6" id="KW-0333">Golgi apparatus</keyword>
<keyword evidence="8" id="KW-0961">Cell wall biogenesis/degradation</keyword>
<proteinExistence type="predicted"/>
<feature type="transmembrane region" description="Helical" evidence="11">
    <location>
        <begin position="21"/>
        <end position="41"/>
    </location>
</feature>
<evidence type="ECO:0000256" key="5">
    <source>
        <dbReference type="ARBA" id="ARBA00022989"/>
    </source>
</evidence>
<keyword evidence="4 11" id="KW-0812">Transmembrane</keyword>
<evidence type="ECO:0000256" key="4">
    <source>
        <dbReference type="ARBA" id="ARBA00022692"/>
    </source>
</evidence>
<reference evidence="12 13" key="1">
    <citation type="submission" date="2024-02" db="EMBL/GenBank/DDBJ databases">
        <authorList>
            <person name="Vignale AGUSTIN F."/>
            <person name="Sosa J E."/>
            <person name="Modenutti C."/>
        </authorList>
    </citation>
    <scope>NUCLEOTIDE SEQUENCE [LARGE SCALE GENOMIC DNA]</scope>
</reference>